<dbReference type="PANTHER" id="PTHR35801">
    <property type="entry name" value="PHOSPHOSERINE PHOSPHATASE RSBX"/>
    <property type="match status" value="1"/>
</dbReference>
<name>A0A9W4DYK2_9ACTN</name>
<dbReference type="Pfam" id="PF07228">
    <property type="entry name" value="SpoIIE"/>
    <property type="match status" value="1"/>
</dbReference>
<dbReference type="InterPro" id="IPR036457">
    <property type="entry name" value="PPM-type-like_dom_sf"/>
</dbReference>
<dbReference type="EC" id="3.1.3.3" evidence="3"/>
<dbReference type="Gene3D" id="3.60.40.10">
    <property type="entry name" value="PPM-type phosphatase domain"/>
    <property type="match status" value="1"/>
</dbReference>
<dbReference type="SUPFAM" id="SSF55874">
    <property type="entry name" value="ATPase domain of HSP90 chaperone/DNA topoisomerase II/histidine kinase"/>
    <property type="match status" value="1"/>
</dbReference>
<dbReference type="CDD" id="cd16934">
    <property type="entry name" value="HATPase_RsbT-like"/>
    <property type="match status" value="1"/>
</dbReference>
<evidence type="ECO:0000256" key="1">
    <source>
        <dbReference type="SAM" id="MobiDB-lite"/>
    </source>
</evidence>
<comment type="caution">
    <text evidence="3">The sequence shown here is derived from an EMBL/GenBank/DDBJ whole genome shotgun (WGS) entry which is preliminary data.</text>
</comment>
<dbReference type="InterPro" id="IPR036890">
    <property type="entry name" value="HATPase_C_sf"/>
</dbReference>
<evidence type="ECO:0000259" key="2">
    <source>
        <dbReference type="SMART" id="SM00331"/>
    </source>
</evidence>
<dbReference type="GO" id="GO:0016787">
    <property type="term" value="F:hydrolase activity"/>
    <property type="evidence" value="ECO:0007669"/>
    <property type="project" value="UniProtKB-KW"/>
</dbReference>
<dbReference type="SUPFAM" id="SSF81606">
    <property type="entry name" value="PP2C-like"/>
    <property type="match status" value="1"/>
</dbReference>
<keyword evidence="4" id="KW-1185">Reference proteome</keyword>
<dbReference type="PANTHER" id="PTHR35801:SF1">
    <property type="entry name" value="PHOSPHOSERINE PHOSPHATASE RSBX"/>
    <property type="match status" value="1"/>
</dbReference>
<dbReference type="InterPro" id="IPR001932">
    <property type="entry name" value="PPM-type_phosphatase-like_dom"/>
</dbReference>
<accession>A0A9W4DYK2</accession>
<proteinExistence type="predicted"/>
<sequence length="355" mass="36068">MGTVNAASPAEAGEVLWLRVDQGLASAGRREAAGLARRVGLADGRAADLALVVTEAATNLQRHADDGALALRITAFGDQAAVEVLALDSGPGIADLGAALRDGSSTAGTLGVGLGAIRRLADFFAIHTLPGRGTCLYARFSAQPAGRPPEPGSGSGSAAQFSGLTRPISGETQCGDTWAVREEPVAEGAAHLLVMMCDGLGHGPLAARAAGEARTAFRNSRAAEPAGILADIHTGLKGTRGAAVAVARLDPLARRVSLCGVGNIAAFVLGAESRQTLMSMPGIVGHNMSRPRTFSAALPPGDAVVLHSDGLNSRWQPAQFPGLTAQVPAVVAAQLLWQAGTRRDDAGVVVVKVPS</sequence>
<organism evidence="3 4">
    <name type="scientific">Actinacidiphila cocklensis</name>
    <dbReference type="NCBI Taxonomy" id="887465"/>
    <lineage>
        <taxon>Bacteria</taxon>
        <taxon>Bacillati</taxon>
        <taxon>Actinomycetota</taxon>
        <taxon>Actinomycetes</taxon>
        <taxon>Kitasatosporales</taxon>
        <taxon>Streptomycetaceae</taxon>
        <taxon>Actinacidiphila</taxon>
    </lineage>
</organism>
<dbReference type="RefSeq" id="WP_308208374.1">
    <property type="nucleotide sequence ID" value="NZ_CAJSLV010000114.1"/>
</dbReference>
<dbReference type="Gene3D" id="3.30.565.10">
    <property type="entry name" value="Histidine kinase-like ATPase, C-terminal domain"/>
    <property type="match status" value="1"/>
</dbReference>
<dbReference type="Proteomes" id="UP001152519">
    <property type="component" value="Unassembled WGS sequence"/>
</dbReference>
<dbReference type="EMBL" id="CAJSLV010000114">
    <property type="protein sequence ID" value="CAG6398888.1"/>
    <property type="molecule type" value="Genomic_DNA"/>
</dbReference>
<dbReference type="SMART" id="SM00331">
    <property type="entry name" value="PP2C_SIG"/>
    <property type="match status" value="1"/>
</dbReference>
<gene>
    <name evidence="3" type="ORF">SCOCK_80043</name>
</gene>
<dbReference type="InterPro" id="IPR003594">
    <property type="entry name" value="HATPase_dom"/>
</dbReference>
<dbReference type="Pfam" id="PF13581">
    <property type="entry name" value="HATPase_c_2"/>
    <property type="match status" value="1"/>
</dbReference>
<protein>
    <submittedName>
        <fullName evidence="3">Phosphoserine phosphatase rsbX</fullName>
        <ecNumber evidence="3">3.1.3.3</ecNumber>
    </submittedName>
</protein>
<feature type="domain" description="PPM-type phosphatase" evidence="2">
    <location>
        <begin position="175"/>
        <end position="353"/>
    </location>
</feature>
<dbReference type="AlphaFoldDB" id="A0A9W4DYK2"/>
<keyword evidence="3" id="KW-0378">Hydrolase</keyword>
<feature type="region of interest" description="Disordered" evidence="1">
    <location>
        <begin position="143"/>
        <end position="168"/>
    </location>
</feature>
<evidence type="ECO:0000313" key="4">
    <source>
        <dbReference type="Proteomes" id="UP001152519"/>
    </source>
</evidence>
<dbReference type="InterPro" id="IPR039248">
    <property type="entry name" value="Ptase_RsbX"/>
</dbReference>
<evidence type="ECO:0000313" key="3">
    <source>
        <dbReference type="EMBL" id="CAG6398888.1"/>
    </source>
</evidence>
<reference evidence="3" key="1">
    <citation type="submission" date="2021-05" db="EMBL/GenBank/DDBJ databases">
        <authorList>
            <person name="Arsene-Ploetze F."/>
        </authorList>
    </citation>
    <scope>NUCLEOTIDE SEQUENCE</scope>
    <source>
        <strain evidence="3">DSM 42138</strain>
    </source>
</reference>